<evidence type="ECO:0000256" key="1">
    <source>
        <dbReference type="SAM" id="MobiDB-lite"/>
    </source>
</evidence>
<evidence type="ECO:0000313" key="3">
    <source>
        <dbReference type="Proteomes" id="UP001642260"/>
    </source>
</evidence>
<feature type="compositionally biased region" description="Basic and acidic residues" evidence="1">
    <location>
        <begin position="228"/>
        <end position="243"/>
    </location>
</feature>
<feature type="region of interest" description="Disordered" evidence="1">
    <location>
        <begin position="213"/>
        <end position="263"/>
    </location>
</feature>
<accession>A0ABC8LY20</accession>
<feature type="region of interest" description="Disordered" evidence="1">
    <location>
        <begin position="91"/>
        <end position="125"/>
    </location>
</feature>
<dbReference type="AlphaFoldDB" id="A0ABC8LY20"/>
<dbReference type="NCBIfam" id="TIGR01589">
    <property type="entry name" value="A_thal_3526"/>
    <property type="match status" value="1"/>
</dbReference>
<sequence>MPDVPSGCPSAKQFSNYLHERVRECILRYMSKKETATHLLDRYQIAYGFTVLAWCNIERSNQEFFKTYFEDGVPNAKARAKMGKVTALNQIEEDTGSCKTTPNSPPKGDSNKAPSLSSDKRAREKEQQLIETVRNILSKVPQEDANAHDGNPKVIVEQSSIKAGESQQARQKQTLQATRQQQLTFPTAEYWNKLLTSLGRIQSNTDQIVKLMTDAPPHSSAAGSFKRQRVEPEKEGSEAKKLQDQNIQLQEGKSRGNKAAKID</sequence>
<keyword evidence="3" id="KW-1185">Reference proteome</keyword>
<dbReference type="EMBL" id="CAKOAT010818486">
    <property type="protein sequence ID" value="CAH8388803.1"/>
    <property type="molecule type" value="Genomic_DNA"/>
</dbReference>
<protein>
    <submittedName>
        <fullName evidence="2">Uncharacterized protein</fullName>
    </submittedName>
</protein>
<proteinExistence type="predicted"/>
<dbReference type="InterPro" id="IPR006476">
    <property type="entry name" value="CHP01589_pln"/>
</dbReference>
<dbReference type="Pfam" id="PF09713">
    <property type="entry name" value="A_thal_3526"/>
    <property type="match status" value="1"/>
</dbReference>
<reference evidence="2 3" key="1">
    <citation type="submission" date="2022-03" db="EMBL/GenBank/DDBJ databases">
        <authorList>
            <person name="Macdonald S."/>
            <person name="Ahmed S."/>
            <person name="Newling K."/>
        </authorList>
    </citation>
    <scope>NUCLEOTIDE SEQUENCE [LARGE SCALE GENOMIC DNA]</scope>
</reference>
<gene>
    <name evidence="2" type="ORF">ERUC_LOCUS41286</name>
</gene>
<dbReference type="Proteomes" id="UP001642260">
    <property type="component" value="Unassembled WGS sequence"/>
</dbReference>
<comment type="caution">
    <text evidence="2">The sequence shown here is derived from an EMBL/GenBank/DDBJ whole genome shotgun (WGS) entry which is preliminary data.</text>
</comment>
<organism evidence="2 3">
    <name type="scientific">Eruca vesicaria subsp. sativa</name>
    <name type="common">Garden rocket</name>
    <name type="synonym">Eruca sativa</name>
    <dbReference type="NCBI Taxonomy" id="29727"/>
    <lineage>
        <taxon>Eukaryota</taxon>
        <taxon>Viridiplantae</taxon>
        <taxon>Streptophyta</taxon>
        <taxon>Embryophyta</taxon>
        <taxon>Tracheophyta</taxon>
        <taxon>Spermatophyta</taxon>
        <taxon>Magnoliopsida</taxon>
        <taxon>eudicotyledons</taxon>
        <taxon>Gunneridae</taxon>
        <taxon>Pentapetalae</taxon>
        <taxon>rosids</taxon>
        <taxon>malvids</taxon>
        <taxon>Brassicales</taxon>
        <taxon>Brassicaceae</taxon>
        <taxon>Brassiceae</taxon>
        <taxon>Eruca</taxon>
    </lineage>
</organism>
<evidence type="ECO:0000313" key="2">
    <source>
        <dbReference type="EMBL" id="CAH8388803.1"/>
    </source>
</evidence>
<name>A0ABC8LY20_ERUVS</name>